<feature type="compositionally biased region" description="Acidic residues" evidence="1">
    <location>
        <begin position="199"/>
        <end position="215"/>
    </location>
</feature>
<evidence type="ECO:0000313" key="3">
    <source>
        <dbReference type="Proteomes" id="UP000053477"/>
    </source>
</evidence>
<dbReference type="Proteomes" id="UP000053477">
    <property type="component" value="Unassembled WGS sequence"/>
</dbReference>
<accession>A0A0H2S3F0</accession>
<keyword evidence="3" id="KW-1185">Reference proteome</keyword>
<organism evidence="2 3">
    <name type="scientific">Schizopora paradoxa</name>
    <dbReference type="NCBI Taxonomy" id="27342"/>
    <lineage>
        <taxon>Eukaryota</taxon>
        <taxon>Fungi</taxon>
        <taxon>Dikarya</taxon>
        <taxon>Basidiomycota</taxon>
        <taxon>Agaricomycotina</taxon>
        <taxon>Agaricomycetes</taxon>
        <taxon>Hymenochaetales</taxon>
        <taxon>Schizoporaceae</taxon>
        <taxon>Schizopora</taxon>
    </lineage>
</organism>
<proteinExistence type="predicted"/>
<feature type="region of interest" description="Disordered" evidence="1">
    <location>
        <begin position="199"/>
        <end position="224"/>
    </location>
</feature>
<dbReference type="OrthoDB" id="2322499at2759"/>
<evidence type="ECO:0000256" key="1">
    <source>
        <dbReference type="SAM" id="MobiDB-lite"/>
    </source>
</evidence>
<protein>
    <submittedName>
        <fullName evidence="2">Uncharacterized protein</fullName>
    </submittedName>
</protein>
<evidence type="ECO:0000313" key="2">
    <source>
        <dbReference type="EMBL" id="KLO18492.1"/>
    </source>
</evidence>
<reference evidence="2 3" key="1">
    <citation type="submission" date="2015-04" db="EMBL/GenBank/DDBJ databases">
        <title>Complete genome sequence of Schizopora paradoxa KUC8140, a cosmopolitan wood degrader in East Asia.</title>
        <authorList>
            <consortium name="DOE Joint Genome Institute"/>
            <person name="Min B."/>
            <person name="Park H."/>
            <person name="Jang Y."/>
            <person name="Kim J.-J."/>
            <person name="Kim K.H."/>
            <person name="Pangilinan J."/>
            <person name="Lipzen A."/>
            <person name="Riley R."/>
            <person name="Grigoriev I.V."/>
            <person name="Spatafora J.W."/>
            <person name="Choi I.-G."/>
        </authorList>
    </citation>
    <scope>NUCLEOTIDE SEQUENCE [LARGE SCALE GENOMIC DNA]</scope>
    <source>
        <strain evidence="2 3">KUC8140</strain>
    </source>
</reference>
<dbReference type="InParanoid" id="A0A0H2S3F0"/>
<dbReference type="AlphaFoldDB" id="A0A0H2S3F0"/>
<gene>
    <name evidence="2" type="ORF">SCHPADRAFT_936165</name>
</gene>
<name>A0A0H2S3F0_9AGAM</name>
<dbReference type="EMBL" id="KQ085894">
    <property type="protein sequence ID" value="KLO18492.1"/>
    <property type="molecule type" value="Genomic_DNA"/>
</dbReference>
<sequence length="529" mass="61569">MPPRKRAKFDTGNSLQSGAYKPQIMEKLKALGYSDEDLDARFDDRNWKWHSLLDDDSISTEAGWDSILPQLEKTIKLRQKHKALMFHAWRRSLREAEIKTRLAEFRPQLEHITLHKLFIDADLLELPVVKELVEEDECRVPLTDERWSTVQNILVQSVEDHATRIERHCFDAVIQAKYRAKELARERWSEEWDKEWEEREEELDREEEEHLDDPDYERPENSKYLDEPTEDLIKLEKDYEFDMQGLVKHSESVPLCLLSAQSLLEQEVDGIKRIISYVDILRSRATRPIIPDLDSDSNDRPWCREKISSSAEIIDTAVLLLRCLGISPRKEMVIMAACGKAFRCTRCYRGPASKGVSWAELVQHFLYEYRQYGELCKRNYNRNEDVPLRNDHTLVEEEYRLMGYGVPAEILRGAKFKGGRPPAGAGRLYTQLVSTWVPKIPPSLRKYLHLDDDEPVGIPWGDLGYDSPDELMELMDRPYKDVFPEKCGLCAKLGVEHREKSRIFLNDHLERKHGVDPEGHLLGAVDANS</sequence>